<dbReference type="AlphaFoldDB" id="A0A081N838"/>
<name>A0A081N838_9GAMM</name>
<dbReference type="Proteomes" id="UP000028006">
    <property type="component" value="Unassembled WGS sequence"/>
</dbReference>
<sequence>MTMNRSNQTTSYDQPKAAEKPSSEEKRSSGRKSVKQKKTSVREGGTNNYDAPPRRKADSANHPAEEEEPSQLYQNVVFKPEDTHQK</sequence>
<feature type="compositionally biased region" description="Basic and acidic residues" evidence="1">
    <location>
        <begin position="16"/>
        <end position="28"/>
    </location>
</feature>
<accession>A0A081N838</accession>
<evidence type="ECO:0000313" key="3">
    <source>
        <dbReference type="Proteomes" id="UP000028006"/>
    </source>
</evidence>
<proteinExistence type="predicted"/>
<evidence type="ECO:0000256" key="1">
    <source>
        <dbReference type="SAM" id="MobiDB-lite"/>
    </source>
</evidence>
<feature type="compositionally biased region" description="Polar residues" evidence="1">
    <location>
        <begin position="1"/>
        <end position="13"/>
    </location>
</feature>
<organism evidence="2 3">
    <name type="scientific">Endozoicomonas montiporae</name>
    <dbReference type="NCBI Taxonomy" id="1027273"/>
    <lineage>
        <taxon>Bacteria</taxon>
        <taxon>Pseudomonadati</taxon>
        <taxon>Pseudomonadota</taxon>
        <taxon>Gammaproteobacteria</taxon>
        <taxon>Oceanospirillales</taxon>
        <taxon>Endozoicomonadaceae</taxon>
        <taxon>Endozoicomonas</taxon>
    </lineage>
</organism>
<reference evidence="2 3" key="1">
    <citation type="submission" date="2014-06" db="EMBL/GenBank/DDBJ databases">
        <title>Whole Genome Sequences of Three Symbiotic Endozoicomonas Bacteria.</title>
        <authorList>
            <person name="Neave M.J."/>
            <person name="Apprill A."/>
            <person name="Voolstra C.R."/>
        </authorList>
    </citation>
    <scope>NUCLEOTIDE SEQUENCE [LARGE SCALE GENOMIC DNA]</scope>
    <source>
        <strain evidence="2 3">LMG 24815</strain>
    </source>
</reference>
<dbReference type="EMBL" id="JOKG01000002">
    <property type="protein sequence ID" value="KEQ14611.1"/>
    <property type="molecule type" value="Genomic_DNA"/>
</dbReference>
<keyword evidence="3" id="KW-1185">Reference proteome</keyword>
<protein>
    <submittedName>
        <fullName evidence="2">Uncharacterized protein</fullName>
    </submittedName>
</protein>
<feature type="region of interest" description="Disordered" evidence="1">
    <location>
        <begin position="1"/>
        <end position="86"/>
    </location>
</feature>
<evidence type="ECO:0000313" key="2">
    <source>
        <dbReference type="EMBL" id="KEQ14611.1"/>
    </source>
</evidence>
<comment type="caution">
    <text evidence="2">The sequence shown here is derived from an EMBL/GenBank/DDBJ whole genome shotgun (WGS) entry which is preliminary data.</text>
</comment>
<gene>
    <name evidence="2" type="ORF">GZ77_09840</name>
</gene>
<feature type="compositionally biased region" description="Basic residues" evidence="1">
    <location>
        <begin position="29"/>
        <end position="39"/>
    </location>
</feature>